<dbReference type="EMBL" id="CP002408">
    <property type="protein sequence ID" value="AFU59845.1"/>
    <property type="molecule type" value="Genomic_DNA"/>
</dbReference>
<dbReference type="RefSeq" id="WP_015020379.1">
    <property type="nucleotide sequence ID" value="NC_018719.1"/>
</dbReference>
<protein>
    <submittedName>
        <fullName evidence="2">Putative transcriptional regulator, TrmB</fullName>
    </submittedName>
</protein>
<name>K0IIR9_NITGG</name>
<proteinExistence type="predicted"/>
<dbReference type="Pfam" id="PF01978">
    <property type="entry name" value="TrmB"/>
    <property type="match status" value="1"/>
</dbReference>
<dbReference type="GeneID" id="13794946"/>
<evidence type="ECO:0000313" key="3">
    <source>
        <dbReference type="Proteomes" id="UP000008037"/>
    </source>
</evidence>
<dbReference type="Proteomes" id="UP000008037">
    <property type="component" value="Chromosome"/>
</dbReference>
<dbReference type="HOGENOM" id="CLU_071484_0_0_2"/>
<dbReference type="STRING" id="1237085.Ngar_c29270"/>
<feature type="domain" description="Transcription regulator TrmB N-terminal" evidence="1">
    <location>
        <begin position="25"/>
        <end position="91"/>
    </location>
</feature>
<dbReference type="PANTHER" id="PTHR34293">
    <property type="entry name" value="HTH-TYPE TRANSCRIPTIONAL REGULATOR TRMBL2"/>
    <property type="match status" value="1"/>
</dbReference>
<sequence>MAAKMDEFKVTNPGLDIENSLTAELQKLDLTLNEARILLFLMTHGNSTASDVSRHTGIQRTETYNYISTLLAKGVVFSTFDRPQKYYALPINEVIDCLVQTKQNALQSIAEKKKDYQEMVEAILSNTVIPESDKKESYQIVMGENSINAKIKRMLAEAKEEVTVLVTDRNLVNMYHAEITDQLIQLTSKGVRVKLRTPCKNANDYISTEDGEKAPISLKTTAKVVPVNFVLVDNKDIILLLESNSFKKSELCGFYTNNLSMISVFTFIFDNLI</sequence>
<dbReference type="InterPro" id="IPR036390">
    <property type="entry name" value="WH_DNA-bd_sf"/>
</dbReference>
<organism evidence="2 3">
    <name type="scientific">Nitrososphaera gargensis (strain Ga9.2)</name>
    <dbReference type="NCBI Taxonomy" id="1237085"/>
    <lineage>
        <taxon>Archaea</taxon>
        <taxon>Nitrososphaerota</taxon>
        <taxon>Nitrososphaeria</taxon>
        <taxon>Nitrososphaerales</taxon>
        <taxon>Nitrososphaeraceae</taxon>
        <taxon>Nitrososphaera</taxon>
    </lineage>
</organism>
<reference evidence="2 3" key="1">
    <citation type="journal article" date="2012" name="Environ. Microbiol.">
        <title>The genome of the ammonia-oxidizing Candidatus Nitrososphaera gargensis: insights into metabolic versatility and environmental adaptations.</title>
        <authorList>
            <person name="Spang A."/>
            <person name="Poehlein A."/>
            <person name="Offre P."/>
            <person name="Zumbragel S."/>
            <person name="Haider S."/>
            <person name="Rychlik N."/>
            <person name="Nowka B."/>
            <person name="Schmeisser C."/>
            <person name="Lebedeva E.V."/>
            <person name="Rattei T."/>
            <person name="Bohm C."/>
            <person name="Schmid M."/>
            <person name="Galushko A."/>
            <person name="Hatzenpichler R."/>
            <person name="Weinmaier T."/>
            <person name="Daniel R."/>
            <person name="Schleper C."/>
            <person name="Spieck E."/>
            <person name="Streit W."/>
            <person name="Wagner M."/>
        </authorList>
    </citation>
    <scope>NUCLEOTIDE SEQUENCE [LARGE SCALE GENOMIC DNA]</scope>
    <source>
        <strain evidence="3">Ga9.2</strain>
    </source>
</reference>
<dbReference type="InterPro" id="IPR036388">
    <property type="entry name" value="WH-like_DNA-bd_sf"/>
</dbReference>
<dbReference type="InterPro" id="IPR051797">
    <property type="entry name" value="TrmB-like"/>
</dbReference>
<dbReference type="PANTHER" id="PTHR34293:SF1">
    <property type="entry name" value="HTH-TYPE TRANSCRIPTIONAL REGULATOR TRMBL2"/>
    <property type="match status" value="1"/>
</dbReference>
<dbReference type="InParanoid" id="K0IIR9"/>
<dbReference type="InterPro" id="IPR002831">
    <property type="entry name" value="Tscrpt_reg_TrmB_N"/>
</dbReference>
<gene>
    <name evidence="2" type="ordered locus">Ngar_c29270</name>
</gene>
<dbReference type="Gene3D" id="1.10.10.10">
    <property type="entry name" value="Winged helix-like DNA-binding domain superfamily/Winged helix DNA-binding domain"/>
    <property type="match status" value="1"/>
</dbReference>
<dbReference type="SUPFAM" id="SSF46785">
    <property type="entry name" value="Winged helix' DNA-binding domain"/>
    <property type="match status" value="1"/>
</dbReference>
<dbReference type="BioCyc" id="CNIT1237085:G1324-2927-MONOMER"/>
<dbReference type="OrthoDB" id="12358at2157"/>
<evidence type="ECO:0000259" key="1">
    <source>
        <dbReference type="Pfam" id="PF01978"/>
    </source>
</evidence>
<accession>K0IIR9</accession>
<evidence type="ECO:0000313" key="2">
    <source>
        <dbReference type="EMBL" id="AFU59845.1"/>
    </source>
</evidence>
<dbReference type="KEGG" id="nga:Ngar_c29270"/>
<dbReference type="AlphaFoldDB" id="K0IIR9"/>
<keyword evidence="3" id="KW-1185">Reference proteome</keyword>